<proteinExistence type="predicted"/>
<dbReference type="SUPFAM" id="SSF56204">
    <property type="entry name" value="Hect, E3 ligase catalytic domain"/>
    <property type="match status" value="1"/>
</dbReference>
<keyword evidence="4 8" id="KW-0808">Transferase</keyword>
<evidence type="ECO:0000256" key="5">
    <source>
        <dbReference type="ARBA" id="ARBA00022786"/>
    </source>
</evidence>
<dbReference type="Gene3D" id="3.30.2410.10">
    <property type="entry name" value="Hect, E3 ligase catalytic domain"/>
    <property type="match status" value="1"/>
</dbReference>
<organism evidence="9 10">
    <name type="scientific">Durusdinium trenchii</name>
    <dbReference type="NCBI Taxonomy" id="1381693"/>
    <lineage>
        <taxon>Eukaryota</taxon>
        <taxon>Sar</taxon>
        <taxon>Alveolata</taxon>
        <taxon>Dinophyceae</taxon>
        <taxon>Suessiales</taxon>
        <taxon>Symbiodiniaceae</taxon>
        <taxon>Durusdinium</taxon>
    </lineage>
</organism>
<comment type="caution">
    <text evidence="9">The sequence shown here is derived from an EMBL/GenBank/DDBJ whole genome shotgun (WGS) entry which is preliminary data.</text>
</comment>
<evidence type="ECO:0000313" key="9">
    <source>
        <dbReference type="EMBL" id="CAK9007446.1"/>
    </source>
</evidence>
<dbReference type="InterPro" id="IPR035983">
    <property type="entry name" value="Hect_E3_ubiquitin_ligase"/>
</dbReference>
<dbReference type="EMBL" id="CAXAMM010005491">
    <property type="protein sequence ID" value="CAK9007444.1"/>
    <property type="molecule type" value="Genomic_DNA"/>
</dbReference>
<protein>
    <recommendedName>
        <fullName evidence="3">HECT-type E3 ubiquitin transferase</fullName>
        <ecNumber evidence="3">2.3.2.26</ecNumber>
    </recommendedName>
</protein>
<keyword evidence="5 6" id="KW-0833">Ubl conjugation pathway</keyword>
<dbReference type="Pfam" id="PF00632">
    <property type="entry name" value="HECT"/>
    <property type="match status" value="1"/>
</dbReference>
<evidence type="ECO:0000256" key="6">
    <source>
        <dbReference type="PROSITE-ProRule" id="PRU00104"/>
    </source>
</evidence>
<dbReference type="InterPro" id="IPR050409">
    <property type="entry name" value="E3_ubiq-protein_ligase"/>
</dbReference>
<evidence type="ECO:0000256" key="1">
    <source>
        <dbReference type="ARBA" id="ARBA00000885"/>
    </source>
</evidence>
<evidence type="ECO:0000313" key="10">
    <source>
        <dbReference type="Proteomes" id="UP001642464"/>
    </source>
</evidence>
<sequence length="77" mass="8308">MAPDRKAQFLEFVTACPRLPHGGLAAAEIAVVAAQPKGSLPRAHTCTNELQLPSYNSLEELSAKLLEAIENARGMYE</sequence>
<dbReference type="PROSITE" id="PS50237">
    <property type="entry name" value="HECT"/>
    <property type="match status" value="1"/>
</dbReference>
<dbReference type="EMBL" id="CAXAMM010005491">
    <property type="protein sequence ID" value="CAK9007446.1"/>
    <property type="molecule type" value="Genomic_DNA"/>
</dbReference>
<feature type="domain" description="HECT" evidence="7">
    <location>
        <begin position="1"/>
        <end position="77"/>
    </location>
</feature>
<dbReference type="PANTHER" id="PTHR11254">
    <property type="entry name" value="HECT DOMAIN UBIQUITIN-PROTEIN LIGASE"/>
    <property type="match status" value="1"/>
</dbReference>
<comment type="pathway">
    <text evidence="2">Protein modification; protein ubiquitination.</text>
</comment>
<evidence type="ECO:0000256" key="2">
    <source>
        <dbReference type="ARBA" id="ARBA00004906"/>
    </source>
</evidence>
<feature type="active site" description="Glycyl thioester intermediate" evidence="6">
    <location>
        <position position="46"/>
    </location>
</feature>
<reference evidence="9 10" key="1">
    <citation type="submission" date="2024-02" db="EMBL/GenBank/DDBJ databases">
        <authorList>
            <person name="Chen Y."/>
            <person name="Shah S."/>
            <person name="Dougan E. K."/>
            <person name="Thang M."/>
            <person name="Chan C."/>
        </authorList>
    </citation>
    <scope>NUCLEOTIDE SEQUENCE [LARGE SCALE GENOMIC DNA]</scope>
</reference>
<keyword evidence="10" id="KW-1185">Reference proteome</keyword>
<comment type="catalytic activity">
    <reaction evidence="1">
        <text>S-ubiquitinyl-[E2 ubiquitin-conjugating enzyme]-L-cysteine + [acceptor protein]-L-lysine = [E2 ubiquitin-conjugating enzyme]-L-cysteine + N(6)-ubiquitinyl-[acceptor protein]-L-lysine.</text>
        <dbReference type="EC" id="2.3.2.26"/>
    </reaction>
</comment>
<dbReference type="EC" id="2.3.2.26" evidence="3"/>
<name>A0ABP0IZA8_9DINO</name>
<evidence type="ECO:0000256" key="4">
    <source>
        <dbReference type="ARBA" id="ARBA00022679"/>
    </source>
</evidence>
<dbReference type="InterPro" id="IPR000569">
    <property type="entry name" value="HECT_dom"/>
</dbReference>
<evidence type="ECO:0000313" key="8">
    <source>
        <dbReference type="EMBL" id="CAK9007444.1"/>
    </source>
</evidence>
<evidence type="ECO:0000259" key="7">
    <source>
        <dbReference type="PROSITE" id="PS50237"/>
    </source>
</evidence>
<gene>
    <name evidence="9" type="ORF">SCF082_LOCUS9461</name>
</gene>
<dbReference type="GO" id="GO:0016740">
    <property type="term" value="F:transferase activity"/>
    <property type="evidence" value="ECO:0007669"/>
    <property type="project" value="UniProtKB-KW"/>
</dbReference>
<dbReference type="PANTHER" id="PTHR11254:SF440">
    <property type="entry name" value="E3 UBIQUITIN-PROTEIN LIGASE NEDD-4"/>
    <property type="match status" value="1"/>
</dbReference>
<accession>A0ABP0IZA8</accession>
<dbReference type="Proteomes" id="UP001642464">
    <property type="component" value="Unassembled WGS sequence"/>
</dbReference>
<evidence type="ECO:0000256" key="3">
    <source>
        <dbReference type="ARBA" id="ARBA00012485"/>
    </source>
</evidence>